<feature type="compositionally biased region" description="Basic and acidic residues" evidence="1">
    <location>
        <begin position="39"/>
        <end position="50"/>
    </location>
</feature>
<organism evidence="2 3">
    <name type="scientific">Prescottella equi ATCC 33707</name>
    <dbReference type="NCBI Taxonomy" id="525370"/>
    <lineage>
        <taxon>Bacteria</taxon>
        <taxon>Bacillati</taxon>
        <taxon>Actinomycetota</taxon>
        <taxon>Actinomycetes</taxon>
        <taxon>Mycobacteriales</taxon>
        <taxon>Nocardiaceae</taxon>
        <taxon>Prescottella</taxon>
    </lineage>
</organism>
<gene>
    <name evidence="2" type="ORF">HMPREF0724_13996</name>
</gene>
<evidence type="ECO:0000256" key="1">
    <source>
        <dbReference type="SAM" id="MobiDB-lite"/>
    </source>
</evidence>
<evidence type="ECO:0000313" key="3">
    <source>
        <dbReference type="Proteomes" id="UP000004245"/>
    </source>
</evidence>
<reference evidence="2" key="1">
    <citation type="submission" date="2011-01" db="EMBL/GenBank/DDBJ databases">
        <authorList>
            <person name="Muzny D."/>
            <person name="Qin X."/>
            <person name="Buhay C."/>
            <person name="Dugan-Rocha S."/>
            <person name="Ding Y."/>
            <person name="Chen G."/>
            <person name="Hawes A."/>
            <person name="Holder M."/>
            <person name="Jhangiani S."/>
            <person name="Johnson A."/>
            <person name="Khan Z."/>
            <person name="Li Z."/>
            <person name="Liu W."/>
            <person name="Liu X."/>
            <person name="Perez L."/>
            <person name="Shen H."/>
            <person name="Wang Q."/>
            <person name="Watt J."/>
            <person name="Xi L."/>
            <person name="Xin Y."/>
            <person name="Zhou J."/>
            <person name="Deng J."/>
            <person name="Jiang H."/>
            <person name="Liu Y."/>
            <person name="Qu J."/>
            <person name="Song X.-Z."/>
            <person name="Zhang L."/>
            <person name="Villasana D."/>
            <person name="Johnson A."/>
            <person name="Liu J."/>
            <person name="Liyanage D."/>
            <person name="Lorensuhewa L."/>
            <person name="Robinson T."/>
            <person name="Song A."/>
            <person name="Song B.-B."/>
            <person name="Dinh H."/>
            <person name="Thornton R."/>
            <person name="Coyle M."/>
            <person name="Francisco L."/>
            <person name="Jackson L."/>
            <person name="Javaid M."/>
            <person name="Korchina V."/>
            <person name="Kovar C."/>
            <person name="Mata R."/>
            <person name="Mathew T."/>
            <person name="Ngo R."/>
            <person name="Nguyen L."/>
            <person name="Nguyen N."/>
            <person name="Okwuonu G."/>
            <person name="Ongeri F."/>
            <person name="Pham C."/>
            <person name="Simmons D."/>
            <person name="Wilczek-Boney K."/>
            <person name="Hale W."/>
            <person name="Jakkamsetti A."/>
            <person name="Pham P."/>
            <person name="Ruth R."/>
            <person name="San Lucas F."/>
            <person name="Warren J."/>
            <person name="Zhang J."/>
            <person name="Zhao Z."/>
            <person name="Zhou C."/>
            <person name="Zhu D."/>
            <person name="Lee S."/>
            <person name="Bess C."/>
            <person name="Blankenburg K."/>
            <person name="Forbes L."/>
            <person name="Fu Q."/>
            <person name="Gubbala S."/>
            <person name="Hirani K."/>
            <person name="Jayaseelan J.C."/>
            <person name="Lara F."/>
            <person name="Munidasa M."/>
            <person name="Palculict T."/>
            <person name="Patil S."/>
            <person name="Pu L.-L."/>
            <person name="Saada N."/>
            <person name="Tang L."/>
            <person name="Weissenberger G."/>
            <person name="Zhu Y."/>
            <person name="Hemphill L."/>
            <person name="Shang Y."/>
            <person name="Youmans B."/>
            <person name="Ayvaz T."/>
            <person name="Ross M."/>
            <person name="Santibanez J."/>
            <person name="Aqrawi P."/>
            <person name="Gross S."/>
            <person name="Joshi V."/>
            <person name="Fowler G."/>
            <person name="Nazareth L."/>
            <person name="Reid J."/>
            <person name="Worley K."/>
            <person name="Petrosino J."/>
            <person name="Highlander S."/>
            <person name="Gibbs R."/>
        </authorList>
    </citation>
    <scope>NUCLEOTIDE SEQUENCE [LARGE SCALE GENOMIC DNA]</scope>
    <source>
        <strain evidence="2">ATCC 33707</strain>
    </source>
</reference>
<comment type="caution">
    <text evidence="2">The sequence shown here is derived from an EMBL/GenBank/DDBJ whole genome shotgun (WGS) entry which is preliminary data.</text>
</comment>
<name>F1TJU3_RHOHA</name>
<sequence>MHRFRKLSFRPIPPITVSRWTQGCPDFHSYGMEPHVRRAVAPERRLEPDRSSPTAVAERA</sequence>
<evidence type="ECO:0000313" key="2">
    <source>
        <dbReference type="EMBL" id="EGD22397.1"/>
    </source>
</evidence>
<feature type="region of interest" description="Disordered" evidence="1">
    <location>
        <begin position="39"/>
        <end position="60"/>
    </location>
</feature>
<accession>F1TJU3</accession>
<protein>
    <submittedName>
        <fullName evidence="2">Uncharacterized protein</fullName>
    </submittedName>
</protein>
<keyword evidence="3" id="KW-1185">Reference proteome</keyword>
<dbReference type="Proteomes" id="UP000004245">
    <property type="component" value="Unassembled WGS sequence"/>
</dbReference>
<proteinExistence type="predicted"/>
<dbReference type="HOGENOM" id="CLU_2938725_0_0_11"/>
<dbReference type="AlphaFoldDB" id="F1TJU3"/>
<dbReference type="EMBL" id="ADNW02000019">
    <property type="protein sequence ID" value="EGD22397.1"/>
    <property type="molecule type" value="Genomic_DNA"/>
</dbReference>